<gene>
    <name evidence="4" type="ORF">GCM10007425_07600</name>
</gene>
<feature type="domain" description="ZinT" evidence="3">
    <location>
        <begin position="156"/>
        <end position="332"/>
    </location>
</feature>
<dbReference type="Pfam" id="PF09223">
    <property type="entry name" value="ZinT"/>
    <property type="match status" value="1"/>
</dbReference>
<keyword evidence="2" id="KW-0862">Zinc</keyword>
<name>A0A917LEB1_9BACI</name>
<dbReference type="RefSeq" id="WP_188613685.1">
    <property type="nucleotide sequence ID" value="NZ_BMJT01000002.1"/>
</dbReference>
<sequence length="332" mass="38843">MLQRWTKWLAIGTAFTLLTACQAKEETKEAIKQEETAHTHDAIDIEALAEKAKVEGLSDHYHTGDRINLIAKTDEENVHWHWYVKQDKDDWRLDELAKDNTFAITATKDFEIVAVLYREGKAIARTPIMPIKINDHGHNHKHEQHDHKHAHNDETVKIHEGFFEDAEVKDRPLTDWAGDWQSIYPLMNEPAFQAVFEHKAEKGDKTVAEYKTYYQKGYKTDVDRIVIDNYTFTFYQGNQAQKANYSYDGYEILTYDKGNRGVRYIFKKEAGDESMPQYMQFSDHNIAPTVVDHFHLYWGEDRTQLLTQLSNWPTYFPSDFTTDDIIHDLLAH</sequence>
<evidence type="ECO:0000313" key="5">
    <source>
        <dbReference type="Proteomes" id="UP000616608"/>
    </source>
</evidence>
<reference evidence="4" key="2">
    <citation type="submission" date="2020-09" db="EMBL/GenBank/DDBJ databases">
        <authorList>
            <person name="Sun Q."/>
            <person name="Zhou Y."/>
        </authorList>
    </citation>
    <scope>NUCLEOTIDE SEQUENCE</scope>
    <source>
        <strain evidence="4">CGMCC 1.15760</strain>
    </source>
</reference>
<dbReference type="GO" id="GO:0008270">
    <property type="term" value="F:zinc ion binding"/>
    <property type="evidence" value="ECO:0007669"/>
    <property type="project" value="InterPro"/>
</dbReference>
<keyword evidence="5" id="KW-1185">Reference proteome</keyword>
<dbReference type="PROSITE" id="PS51257">
    <property type="entry name" value="PROKAR_LIPOPROTEIN"/>
    <property type="match status" value="1"/>
</dbReference>
<accession>A0A917LEB1</accession>
<organism evidence="4 5">
    <name type="scientific">Lysinibacillus alkalisoli</name>
    <dbReference type="NCBI Taxonomy" id="1911548"/>
    <lineage>
        <taxon>Bacteria</taxon>
        <taxon>Bacillati</taxon>
        <taxon>Bacillota</taxon>
        <taxon>Bacilli</taxon>
        <taxon>Bacillales</taxon>
        <taxon>Bacillaceae</taxon>
        <taxon>Lysinibacillus</taxon>
    </lineage>
</organism>
<evidence type="ECO:0000256" key="1">
    <source>
        <dbReference type="ARBA" id="ARBA00022729"/>
    </source>
</evidence>
<comment type="caution">
    <text evidence="4">The sequence shown here is derived from an EMBL/GenBank/DDBJ whole genome shotgun (WGS) entry which is preliminary data.</text>
</comment>
<reference evidence="4" key="1">
    <citation type="journal article" date="2014" name="Int. J. Syst. Evol. Microbiol.">
        <title>Complete genome sequence of Corynebacterium casei LMG S-19264T (=DSM 44701T), isolated from a smear-ripened cheese.</title>
        <authorList>
            <consortium name="US DOE Joint Genome Institute (JGI-PGF)"/>
            <person name="Walter F."/>
            <person name="Albersmeier A."/>
            <person name="Kalinowski J."/>
            <person name="Ruckert C."/>
        </authorList>
    </citation>
    <scope>NUCLEOTIDE SEQUENCE</scope>
    <source>
        <strain evidence="4">CGMCC 1.15760</strain>
    </source>
</reference>
<dbReference type="SUPFAM" id="SSF50814">
    <property type="entry name" value="Lipocalins"/>
    <property type="match status" value="1"/>
</dbReference>
<protein>
    <recommendedName>
        <fullName evidence="3">ZinT domain-containing protein</fullName>
    </recommendedName>
</protein>
<dbReference type="InterPro" id="IPR015304">
    <property type="entry name" value="ZinT_dom"/>
</dbReference>
<proteinExistence type="predicted"/>
<dbReference type="Proteomes" id="UP000616608">
    <property type="component" value="Unassembled WGS sequence"/>
</dbReference>
<dbReference type="EMBL" id="BMJT01000002">
    <property type="protein sequence ID" value="GGG15778.1"/>
    <property type="molecule type" value="Genomic_DNA"/>
</dbReference>
<dbReference type="InterPro" id="IPR012674">
    <property type="entry name" value="Calycin"/>
</dbReference>
<evidence type="ECO:0000259" key="3">
    <source>
        <dbReference type="Pfam" id="PF09223"/>
    </source>
</evidence>
<evidence type="ECO:0000313" key="4">
    <source>
        <dbReference type="EMBL" id="GGG15778.1"/>
    </source>
</evidence>
<keyword evidence="1" id="KW-0732">Signal</keyword>
<evidence type="ECO:0000256" key="2">
    <source>
        <dbReference type="ARBA" id="ARBA00022833"/>
    </source>
</evidence>
<dbReference type="AlphaFoldDB" id="A0A917LEB1"/>
<dbReference type="Gene3D" id="2.40.128.20">
    <property type="match status" value="1"/>
</dbReference>